<reference evidence="1" key="1">
    <citation type="submission" date="2024-03" db="EMBL/GenBank/DDBJ databases">
        <title>Diverse circular DNA viruses in blood, oral, and fecal samples of captive lemurs.</title>
        <authorList>
            <person name="Paietta E.N."/>
            <person name="Kraberger S."/>
            <person name="Lund M.C."/>
            <person name="Custer J.M."/>
            <person name="Vargas K.M."/>
            <person name="Ehmke E.E."/>
            <person name="Yoder A.D."/>
            <person name="Varsani A."/>
        </authorList>
    </citation>
    <scope>NUCLEOTIDE SEQUENCE</scope>
    <source>
        <strain evidence="1">Duke_27FF_1288</strain>
    </source>
</reference>
<accession>A0AAU8B6E1</accession>
<name>A0AAU8B6E1_9VIRU</name>
<organism evidence="1">
    <name type="scientific">Dulem virus 268</name>
    <dbReference type="NCBI Taxonomy" id="3145745"/>
    <lineage>
        <taxon>Viruses</taxon>
        <taxon>Monodnaviria</taxon>
        <taxon>Sangervirae</taxon>
        <taxon>Phixviricota</taxon>
        <taxon>Malgrandaviricetes</taxon>
        <taxon>Petitvirales</taxon>
        <taxon>Microviridae</taxon>
        <taxon>Microvirus</taxon>
    </lineage>
</organism>
<protein>
    <submittedName>
        <fullName evidence="1">Uncharacterized protein</fullName>
    </submittedName>
</protein>
<sequence>MYYILALYQRHLDESPVCVFASEDYNLLYVAARSLRGYHKLLLDTKHTLPPYAYLISQRNLSYIRFSRLHCWYYSDSAFYRLNKGYLDGNPDPDAFNRNWFTVDVPDCVHTARQIGELFRELLSD</sequence>
<evidence type="ECO:0000313" key="1">
    <source>
        <dbReference type="EMBL" id="XCD07263.1"/>
    </source>
</evidence>
<proteinExistence type="predicted"/>
<dbReference type="EMBL" id="PP511774">
    <property type="protein sequence ID" value="XCD07263.1"/>
    <property type="molecule type" value="Genomic_DNA"/>
</dbReference>